<evidence type="ECO:0000313" key="8">
    <source>
        <dbReference type="EMBL" id="PIP73675.1"/>
    </source>
</evidence>
<evidence type="ECO:0000256" key="3">
    <source>
        <dbReference type="ARBA" id="ARBA00022692"/>
    </source>
</evidence>
<evidence type="ECO:0000256" key="1">
    <source>
        <dbReference type="ARBA" id="ARBA00004651"/>
    </source>
</evidence>
<evidence type="ECO:0000256" key="6">
    <source>
        <dbReference type="RuleBase" id="RU366058"/>
    </source>
</evidence>
<comment type="subcellular location">
    <subcellularLocation>
        <location evidence="1 6">Cell membrane</location>
        <topology evidence="1 6">Multi-pass membrane protein</topology>
    </subcellularLocation>
</comment>
<dbReference type="GO" id="GO:0005886">
    <property type="term" value="C:plasma membrane"/>
    <property type="evidence" value="ECO:0007669"/>
    <property type="project" value="UniProtKB-SubCell"/>
</dbReference>
<sequence length="227" mass="25142">MVEKIKLTIAGISRVVWHKKEIIGGVLIVIMFGTVAYYMGEHRDALYQMIGGPFGYLMYVVLTIIAVIIPPFTTLVLYPVATLLWGPPVTIFLTVTGYVIGSMLVFEFGKSLLQPIARRWVRLDDLHDIIGASVGKYFFWKIVLLRMFVPVSPLSYAISIFLPMPLATYTAATIIGVLPFTIVFSYAASFSFLVQMVSVMVAVTIGLSGLYRVRKALRAHAASPNDV</sequence>
<accession>A0A2H0CUR5</accession>
<evidence type="ECO:0000259" key="7">
    <source>
        <dbReference type="Pfam" id="PF09335"/>
    </source>
</evidence>
<organism evidence="8 9">
    <name type="scientific">Candidatus Lloydbacteria bacterium CG22_combo_CG10-13_8_21_14_all_47_15</name>
    <dbReference type="NCBI Taxonomy" id="1974635"/>
    <lineage>
        <taxon>Bacteria</taxon>
        <taxon>Candidatus Lloydiibacteriota</taxon>
    </lineage>
</organism>
<feature type="transmembrane region" description="Helical" evidence="6">
    <location>
        <begin position="161"/>
        <end position="186"/>
    </location>
</feature>
<feature type="domain" description="VTT" evidence="7">
    <location>
        <begin position="79"/>
        <end position="188"/>
    </location>
</feature>
<comment type="caution">
    <text evidence="8">The sequence shown here is derived from an EMBL/GenBank/DDBJ whole genome shotgun (WGS) entry which is preliminary data.</text>
</comment>
<keyword evidence="2 6" id="KW-1003">Cell membrane</keyword>
<dbReference type="PANTHER" id="PTHR12677:SF59">
    <property type="entry name" value="GOLGI APPARATUS MEMBRANE PROTEIN TVP38-RELATED"/>
    <property type="match status" value="1"/>
</dbReference>
<evidence type="ECO:0000256" key="2">
    <source>
        <dbReference type="ARBA" id="ARBA00022475"/>
    </source>
</evidence>
<dbReference type="EMBL" id="PCTL01000012">
    <property type="protein sequence ID" value="PIP73675.1"/>
    <property type="molecule type" value="Genomic_DNA"/>
</dbReference>
<feature type="transmembrane region" description="Helical" evidence="6">
    <location>
        <begin position="192"/>
        <end position="211"/>
    </location>
</feature>
<keyword evidence="4 6" id="KW-1133">Transmembrane helix</keyword>
<dbReference type="AlphaFoldDB" id="A0A2H0CUR5"/>
<feature type="transmembrane region" description="Helical" evidence="6">
    <location>
        <begin position="56"/>
        <end position="78"/>
    </location>
</feature>
<dbReference type="Proteomes" id="UP000230638">
    <property type="component" value="Unassembled WGS sequence"/>
</dbReference>
<dbReference type="PANTHER" id="PTHR12677">
    <property type="entry name" value="GOLGI APPARATUS MEMBRANE PROTEIN TVP38-RELATED"/>
    <property type="match status" value="1"/>
</dbReference>
<feature type="transmembrane region" description="Helical" evidence="6">
    <location>
        <begin position="21"/>
        <end position="40"/>
    </location>
</feature>
<dbReference type="Pfam" id="PF09335">
    <property type="entry name" value="VTT_dom"/>
    <property type="match status" value="1"/>
</dbReference>
<reference evidence="8 9" key="1">
    <citation type="submission" date="2017-09" db="EMBL/GenBank/DDBJ databases">
        <title>Depth-based differentiation of microbial function through sediment-hosted aquifers and enrichment of novel symbionts in the deep terrestrial subsurface.</title>
        <authorList>
            <person name="Probst A.J."/>
            <person name="Ladd B."/>
            <person name="Jarett J.K."/>
            <person name="Geller-Mcgrath D.E."/>
            <person name="Sieber C.M."/>
            <person name="Emerson J.B."/>
            <person name="Anantharaman K."/>
            <person name="Thomas B.C."/>
            <person name="Malmstrom R."/>
            <person name="Stieglmeier M."/>
            <person name="Klingl A."/>
            <person name="Woyke T."/>
            <person name="Ryan C.M."/>
            <person name="Banfield J.F."/>
        </authorList>
    </citation>
    <scope>NUCLEOTIDE SEQUENCE [LARGE SCALE GENOMIC DNA]</scope>
    <source>
        <strain evidence="8">CG22_combo_CG10-13_8_21_14_all_47_15</strain>
    </source>
</reference>
<comment type="similarity">
    <text evidence="6">Belongs to the TVP38/TMEM64 family.</text>
</comment>
<gene>
    <name evidence="8" type="ORF">COW88_01165</name>
</gene>
<keyword evidence="5 6" id="KW-0472">Membrane</keyword>
<evidence type="ECO:0000256" key="4">
    <source>
        <dbReference type="ARBA" id="ARBA00022989"/>
    </source>
</evidence>
<name>A0A2H0CUR5_9BACT</name>
<evidence type="ECO:0000256" key="5">
    <source>
        <dbReference type="ARBA" id="ARBA00023136"/>
    </source>
</evidence>
<dbReference type="InterPro" id="IPR032816">
    <property type="entry name" value="VTT_dom"/>
</dbReference>
<dbReference type="InterPro" id="IPR015414">
    <property type="entry name" value="TMEM64"/>
</dbReference>
<evidence type="ECO:0000313" key="9">
    <source>
        <dbReference type="Proteomes" id="UP000230638"/>
    </source>
</evidence>
<keyword evidence="3 6" id="KW-0812">Transmembrane</keyword>
<feature type="transmembrane region" description="Helical" evidence="6">
    <location>
        <begin position="90"/>
        <end position="109"/>
    </location>
</feature>
<protein>
    <recommendedName>
        <fullName evidence="6">TVP38/TMEM64 family membrane protein</fullName>
    </recommendedName>
</protein>
<proteinExistence type="inferred from homology"/>